<keyword evidence="3" id="KW-1185">Reference proteome</keyword>
<accession>A0ABT5HWF1</accession>
<comment type="caution">
    <text evidence="2">The sequence shown here is derived from an EMBL/GenBank/DDBJ whole genome shotgun (WGS) entry which is preliminary data.</text>
</comment>
<keyword evidence="1" id="KW-1133">Transmembrane helix</keyword>
<evidence type="ECO:0000313" key="3">
    <source>
        <dbReference type="Proteomes" id="UP001214854"/>
    </source>
</evidence>
<dbReference type="EMBL" id="JAQQKX010000012">
    <property type="protein sequence ID" value="MDC7684422.1"/>
    <property type="molecule type" value="Genomic_DNA"/>
</dbReference>
<feature type="transmembrane region" description="Helical" evidence="1">
    <location>
        <begin position="88"/>
        <end position="111"/>
    </location>
</feature>
<proteinExistence type="predicted"/>
<protein>
    <recommendedName>
        <fullName evidence="4">DUF2157 domain-containing protein</fullName>
    </recommendedName>
</protein>
<reference evidence="2 3" key="1">
    <citation type="submission" date="2023-01" db="EMBL/GenBank/DDBJ databases">
        <title>Novel species of the genus Asticcacaulis isolated from rivers.</title>
        <authorList>
            <person name="Lu H."/>
        </authorList>
    </citation>
    <scope>NUCLEOTIDE SEQUENCE [LARGE SCALE GENOMIC DNA]</scope>
    <source>
        <strain evidence="2 3">BYS171W</strain>
    </source>
</reference>
<evidence type="ECO:0000313" key="2">
    <source>
        <dbReference type="EMBL" id="MDC7684422.1"/>
    </source>
</evidence>
<keyword evidence="1" id="KW-0812">Transmembrane</keyword>
<feature type="transmembrane region" description="Helical" evidence="1">
    <location>
        <begin position="57"/>
        <end position="76"/>
    </location>
</feature>
<evidence type="ECO:0000256" key="1">
    <source>
        <dbReference type="SAM" id="Phobius"/>
    </source>
</evidence>
<sequence length="117" mass="12707">MTDANDPKLSPEAVKMLNEMAAARTLGVNLSPEAQANLEKLSNFHLTHTYQAHKNSYLIMALVLLGLGAGAILFGLDSILRDPPTDPTAVTALVIMGMIPAGFVFGARHFWKLYQKL</sequence>
<gene>
    <name evidence="2" type="ORF">PQU92_14135</name>
</gene>
<organism evidence="2 3">
    <name type="scientific">Asticcacaulis aquaticus</name>
    <dbReference type="NCBI Taxonomy" id="2984212"/>
    <lineage>
        <taxon>Bacteria</taxon>
        <taxon>Pseudomonadati</taxon>
        <taxon>Pseudomonadota</taxon>
        <taxon>Alphaproteobacteria</taxon>
        <taxon>Caulobacterales</taxon>
        <taxon>Caulobacteraceae</taxon>
        <taxon>Asticcacaulis</taxon>
    </lineage>
</organism>
<evidence type="ECO:0008006" key="4">
    <source>
        <dbReference type="Google" id="ProtNLM"/>
    </source>
</evidence>
<dbReference type="RefSeq" id="WP_272748896.1">
    <property type="nucleotide sequence ID" value="NZ_JAQQKX010000012.1"/>
</dbReference>
<dbReference type="Proteomes" id="UP001214854">
    <property type="component" value="Unassembled WGS sequence"/>
</dbReference>
<keyword evidence="1" id="KW-0472">Membrane</keyword>
<name>A0ABT5HWF1_9CAUL</name>